<dbReference type="RefSeq" id="WP_142880636.1">
    <property type="nucleotide sequence ID" value="NZ_VJMG01000005.1"/>
</dbReference>
<gene>
    <name evidence="6" type="ORF">FNA46_01810</name>
</gene>
<evidence type="ECO:0000313" key="6">
    <source>
        <dbReference type="EMBL" id="TRL42441.1"/>
    </source>
</evidence>
<evidence type="ECO:0000256" key="1">
    <source>
        <dbReference type="ARBA" id="ARBA00005964"/>
    </source>
</evidence>
<feature type="active site" description="Charge relay system" evidence="3">
    <location>
        <position position="317"/>
    </location>
</feature>
<reference evidence="6 7" key="1">
    <citation type="submission" date="2019-07" db="EMBL/GenBank/DDBJ databases">
        <title>Ln-dependent methylotrophs.</title>
        <authorList>
            <person name="Tani A."/>
        </authorList>
    </citation>
    <scope>NUCLEOTIDE SEQUENCE [LARGE SCALE GENOMIC DNA]</scope>
    <source>
        <strain evidence="6 7">SM12</strain>
    </source>
</reference>
<dbReference type="InterPro" id="IPR000997">
    <property type="entry name" value="Cholinesterase"/>
</dbReference>
<keyword evidence="7" id="KW-1185">Reference proteome</keyword>
<feature type="active site" description="Acyl-ester intermediate" evidence="3">
    <location>
        <position position="190"/>
    </location>
</feature>
<dbReference type="EMBL" id="VJMG01000005">
    <property type="protein sequence ID" value="TRL42441.1"/>
    <property type="molecule type" value="Genomic_DNA"/>
</dbReference>
<comment type="caution">
    <text evidence="6">The sequence shown here is derived from an EMBL/GenBank/DDBJ whole genome shotgun (WGS) entry which is preliminary data.</text>
</comment>
<protein>
    <recommendedName>
        <fullName evidence="4">Carboxylic ester hydrolase</fullName>
        <ecNumber evidence="4">3.1.1.-</ecNumber>
    </recommendedName>
</protein>
<keyword evidence="2 4" id="KW-0378">Hydrolase</keyword>
<dbReference type="PRINTS" id="PR00878">
    <property type="entry name" value="CHOLNESTRASE"/>
</dbReference>
<evidence type="ECO:0000256" key="2">
    <source>
        <dbReference type="ARBA" id="ARBA00022801"/>
    </source>
</evidence>
<dbReference type="Gene3D" id="3.40.50.1820">
    <property type="entry name" value="alpha/beta hydrolase"/>
    <property type="match status" value="1"/>
</dbReference>
<proteinExistence type="inferred from homology"/>
<dbReference type="PROSITE" id="PS00122">
    <property type="entry name" value="CARBOXYLESTERASE_B_1"/>
    <property type="match status" value="1"/>
</dbReference>
<dbReference type="InterPro" id="IPR050309">
    <property type="entry name" value="Type-B_Carboxylest/Lipase"/>
</dbReference>
<dbReference type="EC" id="3.1.1.-" evidence="4"/>
<dbReference type="SUPFAM" id="SSF53474">
    <property type="entry name" value="alpha/beta-Hydrolases"/>
    <property type="match status" value="1"/>
</dbReference>
<comment type="similarity">
    <text evidence="1 4">Belongs to the type-B carboxylesterase/lipase family.</text>
</comment>
<dbReference type="PANTHER" id="PTHR11559">
    <property type="entry name" value="CARBOXYLESTERASE"/>
    <property type="match status" value="1"/>
</dbReference>
<feature type="domain" description="Carboxylesterase type B" evidence="5">
    <location>
        <begin position="8"/>
        <end position="481"/>
    </location>
</feature>
<accession>A0A549THD6</accession>
<dbReference type="InterPro" id="IPR029058">
    <property type="entry name" value="AB_hydrolase_fold"/>
</dbReference>
<dbReference type="AlphaFoldDB" id="A0A549THD6"/>
<sequence>MLTTNHITLETPFGSLRGIRQNDITSFHRVPYASPATGERRYALPGEPMRWEGVRDAFDTGHVAPQLPSRLDAVMGVYPMQMDEDCLHLDIWSPVAPDASAPVLVFLHGGAFMTGGGSLPCYDGALLAKNSGCVVVTVTYRLGPLGFLSQPGFAPTNLGIRDQIAALRWVRQAIASFGGDPQAVTVAGQSAGAYSIAAMLANPVCKGLFQRAILMSAPLGLKLRRAQEAPPVARAMLQALGLAPNDLEQLRTLPAERFLEALRLLQQNLPASPVPGDVAPPFMPVIDGDVIARDPIDAILDGEGAWCDTIIGITREEYGSFALGNPLFAGFTEENLQAEFVRVFGEGAGQALAAARARRAPSRPGAILADLRADESFSAPSAAFADAQARHGARSYMYQFDWQAPLADLGACHCLDLPFLFGNIETWTGAQAASVIGADPAELGDLSRIFQGALMRFVRTGSPEAEDHPAWPPYGANGTRLHFDRRVQAYASI</sequence>
<evidence type="ECO:0000256" key="3">
    <source>
        <dbReference type="PIRSR" id="PIRSR600997-1"/>
    </source>
</evidence>
<feature type="active site" description="Charge relay system" evidence="3">
    <location>
        <position position="413"/>
    </location>
</feature>
<dbReference type="GO" id="GO:0004104">
    <property type="term" value="F:cholinesterase activity"/>
    <property type="evidence" value="ECO:0007669"/>
    <property type="project" value="InterPro"/>
</dbReference>
<organism evidence="6 7">
    <name type="scientific">Rhizobium straminoryzae</name>
    <dbReference type="NCBI Taxonomy" id="1387186"/>
    <lineage>
        <taxon>Bacteria</taxon>
        <taxon>Pseudomonadati</taxon>
        <taxon>Pseudomonadota</taxon>
        <taxon>Alphaproteobacteria</taxon>
        <taxon>Hyphomicrobiales</taxon>
        <taxon>Rhizobiaceae</taxon>
        <taxon>Rhizobium/Agrobacterium group</taxon>
        <taxon>Rhizobium</taxon>
    </lineage>
</organism>
<dbReference type="Proteomes" id="UP000316801">
    <property type="component" value="Unassembled WGS sequence"/>
</dbReference>
<dbReference type="Pfam" id="PF00135">
    <property type="entry name" value="COesterase"/>
    <property type="match status" value="1"/>
</dbReference>
<dbReference type="InterPro" id="IPR002018">
    <property type="entry name" value="CarbesteraseB"/>
</dbReference>
<name>A0A549THD6_9HYPH</name>
<evidence type="ECO:0000313" key="7">
    <source>
        <dbReference type="Proteomes" id="UP000316801"/>
    </source>
</evidence>
<evidence type="ECO:0000256" key="4">
    <source>
        <dbReference type="RuleBase" id="RU361235"/>
    </source>
</evidence>
<dbReference type="InterPro" id="IPR019826">
    <property type="entry name" value="Carboxylesterase_B_AS"/>
</dbReference>
<evidence type="ECO:0000259" key="5">
    <source>
        <dbReference type="Pfam" id="PF00135"/>
    </source>
</evidence>